<reference evidence="9" key="1">
    <citation type="submission" date="2017-01" db="EMBL/GenBank/DDBJ databases">
        <authorList>
            <person name="Wang Y."/>
            <person name="White M."/>
            <person name="Kvist S."/>
            <person name="Moncalvo J.-M."/>
        </authorList>
    </citation>
    <scope>NUCLEOTIDE SEQUENCE [LARGE SCALE GENOMIC DNA]</scope>
    <source>
        <strain evidence="9">COL-18-3</strain>
    </source>
</reference>
<keyword evidence="3" id="KW-0677">Repeat</keyword>
<dbReference type="AlphaFoldDB" id="A0A1R1PTW6"/>
<evidence type="ECO:0000256" key="2">
    <source>
        <dbReference type="ARBA" id="ARBA00022553"/>
    </source>
</evidence>
<evidence type="ECO:0000256" key="6">
    <source>
        <dbReference type="SAM" id="MobiDB-lite"/>
    </source>
</evidence>
<feature type="compositionally biased region" description="Acidic residues" evidence="6">
    <location>
        <begin position="236"/>
        <end position="249"/>
    </location>
</feature>
<dbReference type="EMBL" id="LSSK01000204">
    <property type="protein sequence ID" value="OMH84391.1"/>
    <property type="molecule type" value="Genomic_DNA"/>
</dbReference>
<gene>
    <name evidence="8" type="ORF">AX774_g2087</name>
</gene>
<dbReference type="InterPro" id="IPR039678">
    <property type="entry name" value="CTNNBL1"/>
</dbReference>
<comment type="subcellular location">
    <subcellularLocation>
        <location evidence="1">Nucleus</location>
    </subcellularLocation>
</comment>
<feature type="region of interest" description="Disordered" evidence="6">
    <location>
        <begin position="95"/>
        <end position="115"/>
    </location>
</feature>
<name>A0A1R1PTW6_ZANCU</name>
<comment type="caution">
    <text evidence="8">The sequence shown here is derived from an EMBL/GenBank/DDBJ whole genome shotgun (WGS) entry which is preliminary data.</text>
</comment>
<dbReference type="GO" id="GO:0005681">
    <property type="term" value="C:spliceosomal complex"/>
    <property type="evidence" value="ECO:0007669"/>
    <property type="project" value="TreeGrafter"/>
</dbReference>
<sequence>MDIDDIFKGKKISKDPRVIEVQDSETHKVTDGGTKRVKTSQEYNADRGKRFREEEQGGSREEEDGEEEGRFFSDGLSRKEKLVLDWVDMVQNEEVVDEENKRQQESKAQGVGQLDSNLASGSSIIKGLQRRLERVITKNRELRIEYGDQPLKYIESETELDAVLMEIVCLEVNEKYQELILSAAGGNSGNSKSRDEDSGGMLQLLVGLFMEHENNDILIDVLEIIKEWTTISTPALDEEDESDADEGEGEGGGGGGNRSGEKEEREKEIGIAKQIISVIKEHGFFKAVFHVLESDRFSKSLALASTLDQNQDQGGDENIDDISMANDRQGLESIMTIIENIFNIYSTNKDKDVRDMQDVLSQSGIYEWITRQLGTSSNASKEKSKRKGKDKGKKFGNVSELKQMAIEMLSMLITTSIGMANGTQSEHTESNSAALGVVNQDNEVQLMELLLVEYNDARKSLFSKSRFQPKAKNRVNAGGISSRINAGSGADEGLELEKEREREMEEYYKNVCDCIDGILLMGYKKGFLANEGLELMTLTITNNLKYLEAIDASVKENQNQNQNSKIGTGIDIDIDIGIVTRQLVTISYCLEQPIQTNQKHIESNVETELAHRQLVTISYCLEQPIQTNQKHIESNVETELAHRFIQSGGLDILTHRQLLFVTSSSFYASTSKKSKKLKQKKLAIINPLISILFNTLRLTLPSNPDRFKILAKFLLPNSSDDNSPTFKMYKSRLDRLISFHPFLVSSSSSSVGDPDHLSLYKLDSVLALLYHNSAASNKTRSHISSTLSSRYDIDLVAGIFKNVLEYLHLLQLEGVFKVSNSFYAELLNSTIP</sequence>
<protein>
    <submittedName>
        <fullName evidence="8">Beta-catenin-like protein-like protein</fullName>
    </submittedName>
</protein>
<evidence type="ECO:0000259" key="7">
    <source>
        <dbReference type="SMART" id="SM01156"/>
    </source>
</evidence>
<feature type="region of interest" description="Disordered" evidence="6">
    <location>
        <begin position="233"/>
        <end position="266"/>
    </location>
</feature>
<evidence type="ECO:0000256" key="3">
    <source>
        <dbReference type="ARBA" id="ARBA00022737"/>
    </source>
</evidence>
<keyword evidence="2" id="KW-0597">Phosphoprotein</keyword>
<organism evidence="8 9">
    <name type="scientific">Zancudomyces culisetae</name>
    <name type="common">Gut fungus</name>
    <name type="synonym">Smittium culisetae</name>
    <dbReference type="NCBI Taxonomy" id="1213189"/>
    <lineage>
        <taxon>Eukaryota</taxon>
        <taxon>Fungi</taxon>
        <taxon>Fungi incertae sedis</taxon>
        <taxon>Zoopagomycota</taxon>
        <taxon>Kickxellomycotina</taxon>
        <taxon>Harpellomycetes</taxon>
        <taxon>Harpellales</taxon>
        <taxon>Legeriomycetaceae</taxon>
        <taxon>Zancudomyces</taxon>
    </lineage>
</organism>
<evidence type="ECO:0000256" key="1">
    <source>
        <dbReference type="ARBA" id="ARBA00004123"/>
    </source>
</evidence>
<evidence type="ECO:0000256" key="4">
    <source>
        <dbReference type="ARBA" id="ARBA00023054"/>
    </source>
</evidence>
<evidence type="ECO:0000256" key="5">
    <source>
        <dbReference type="ARBA" id="ARBA00023242"/>
    </source>
</evidence>
<feature type="compositionally biased region" description="Basic and acidic residues" evidence="6">
    <location>
        <begin position="18"/>
        <end position="34"/>
    </location>
</feature>
<keyword evidence="9" id="KW-1185">Reference proteome</keyword>
<evidence type="ECO:0000313" key="9">
    <source>
        <dbReference type="Proteomes" id="UP000188320"/>
    </source>
</evidence>
<proteinExistence type="predicted"/>
<feature type="domain" description="Beta-catenin-like protein 1 N-terminal" evidence="7">
    <location>
        <begin position="91"/>
        <end position="222"/>
    </location>
</feature>
<evidence type="ECO:0000313" key="8">
    <source>
        <dbReference type="EMBL" id="OMH84391.1"/>
    </source>
</evidence>
<dbReference type="InterPro" id="IPR013180">
    <property type="entry name" value="CTNNBL1_N"/>
</dbReference>
<dbReference type="OrthoDB" id="1898821at2759"/>
<dbReference type="Proteomes" id="UP000188320">
    <property type="component" value="Unassembled WGS sequence"/>
</dbReference>
<feature type="region of interest" description="Disordered" evidence="6">
    <location>
        <begin position="18"/>
        <end position="71"/>
    </location>
</feature>
<dbReference type="Pfam" id="PF08216">
    <property type="entry name" value="CTNNBL"/>
    <property type="match status" value="1"/>
</dbReference>
<dbReference type="InterPro" id="IPR011989">
    <property type="entry name" value="ARM-like"/>
</dbReference>
<dbReference type="SMART" id="SM01156">
    <property type="entry name" value="DUF1716"/>
    <property type="match status" value="1"/>
</dbReference>
<dbReference type="PANTHER" id="PTHR14978:SF0">
    <property type="entry name" value="BETA-CATENIN-LIKE PROTEIN 1"/>
    <property type="match status" value="1"/>
</dbReference>
<keyword evidence="5" id="KW-0539">Nucleus</keyword>
<keyword evidence="4" id="KW-0175">Coiled coil</keyword>
<dbReference type="PANTHER" id="PTHR14978">
    <property type="entry name" value="BETA-CATENIN-LIKE PROTEIN 1 NUCLEAR ASSOCIATED PROTEIN"/>
    <property type="match status" value="1"/>
</dbReference>
<accession>A0A1R1PTW6</accession>
<feature type="compositionally biased region" description="Basic and acidic residues" evidence="6">
    <location>
        <begin position="44"/>
        <end position="60"/>
    </location>
</feature>
<dbReference type="Gene3D" id="1.25.10.10">
    <property type="entry name" value="Leucine-rich Repeat Variant"/>
    <property type="match status" value="1"/>
</dbReference>